<feature type="compositionally biased region" description="Low complexity" evidence="1">
    <location>
        <begin position="44"/>
        <end position="65"/>
    </location>
</feature>
<name>A0A182R0X3_9DIPT</name>
<reference evidence="3" key="1">
    <citation type="submission" date="2014-01" db="EMBL/GenBank/DDBJ databases">
        <title>The Genome Sequence of Anopheles farauti FAR1 (V2).</title>
        <authorList>
            <consortium name="The Broad Institute Genomics Platform"/>
            <person name="Neafsey D.E."/>
            <person name="Besansky N."/>
            <person name="Howell P."/>
            <person name="Walton C."/>
            <person name="Young S.K."/>
            <person name="Zeng Q."/>
            <person name="Gargeya S."/>
            <person name="Fitzgerald M."/>
            <person name="Haas B."/>
            <person name="Abouelleil A."/>
            <person name="Allen A.W."/>
            <person name="Alvarado L."/>
            <person name="Arachchi H.M."/>
            <person name="Berlin A.M."/>
            <person name="Chapman S.B."/>
            <person name="Gainer-Dewar J."/>
            <person name="Goldberg J."/>
            <person name="Griggs A."/>
            <person name="Gujja S."/>
            <person name="Hansen M."/>
            <person name="Howarth C."/>
            <person name="Imamovic A."/>
            <person name="Ireland A."/>
            <person name="Larimer J."/>
            <person name="McCowan C."/>
            <person name="Murphy C."/>
            <person name="Pearson M."/>
            <person name="Poon T.W."/>
            <person name="Priest M."/>
            <person name="Roberts A."/>
            <person name="Saif S."/>
            <person name="Shea T."/>
            <person name="Sisk P."/>
            <person name="Sykes S."/>
            <person name="Wortman J."/>
            <person name="Nusbaum C."/>
            <person name="Birren B."/>
        </authorList>
    </citation>
    <scope>NUCLEOTIDE SEQUENCE [LARGE SCALE GENOMIC DNA]</scope>
    <source>
        <strain evidence="3">FAR1</strain>
    </source>
</reference>
<evidence type="ECO:0000313" key="3">
    <source>
        <dbReference type="Proteomes" id="UP000075886"/>
    </source>
</evidence>
<accession>A0A182R0X3</accession>
<reference evidence="2" key="2">
    <citation type="submission" date="2020-05" db="UniProtKB">
        <authorList>
            <consortium name="EnsemblMetazoa"/>
        </authorList>
    </citation>
    <scope>IDENTIFICATION</scope>
    <source>
        <strain evidence="2">FAR1</strain>
    </source>
</reference>
<proteinExistence type="predicted"/>
<evidence type="ECO:0000313" key="2">
    <source>
        <dbReference type="EnsemblMetazoa" id="AFAF020806-PA"/>
    </source>
</evidence>
<protein>
    <submittedName>
        <fullName evidence="2">Uncharacterized protein</fullName>
    </submittedName>
</protein>
<dbReference type="AlphaFoldDB" id="A0A182R0X3"/>
<dbReference type="VEuPathDB" id="VectorBase:AFAF020806"/>
<evidence type="ECO:0000256" key="1">
    <source>
        <dbReference type="SAM" id="MobiDB-lite"/>
    </source>
</evidence>
<keyword evidence="3" id="KW-1185">Reference proteome</keyword>
<sequence>MLGSGSQCYAFGKPLLSTAVGTAKMRLPVPPLLQSGVIGSIAGRSTSTSTVSTTVHSTSVSATTVHHSRSSAHRAGIGKATSTATRSTSGGTSSGTSHAKNNDRKAYATPAPDDAPTPTPEASIQSSRKMMALDSDLNTFYSAFLVIQ</sequence>
<feature type="region of interest" description="Disordered" evidence="1">
    <location>
        <begin position="44"/>
        <end position="124"/>
    </location>
</feature>
<organism evidence="2 3">
    <name type="scientific">Anopheles farauti</name>
    <dbReference type="NCBI Taxonomy" id="69004"/>
    <lineage>
        <taxon>Eukaryota</taxon>
        <taxon>Metazoa</taxon>
        <taxon>Ecdysozoa</taxon>
        <taxon>Arthropoda</taxon>
        <taxon>Hexapoda</taxon>
        <taxon>Insecta</taxon>
        <taxon>Pterygota</taxon>
        <taxon>Neoptera</taxon>
        <taxon>Endopterygota</taxon>
        <taxon>Diptera</taxon>
        <taxon>Nematocera</taxon>
        <taxon>Culicoidea</taxon>
        <taxon>Culicidae</taxon>
        <taxon>Anophelinae</taxon>
        <taxon>Anopheles</taxon>
    </lineage>
</organism>
<dbReference type="EnsemblMetazoa" id="AFAF020806-RA">
    <property type="protein sequence ID" value="AFAF020806-PA"/>
    <property type="gene ID" value="AFAF020806"/>
</dbReference>
<dbReference type="EMBL" id="AXCN02000300">
    <property type="status" value="NOT_ANNOTATED_CDS"/>
    <property type="molecule type" value="Genomic_DNA"/>
</dbReference>
<dbReference type="Proteomes" id="UP000075886">
    <property type="component" value="Unassembled WGS sequence"/>
</dbReference>
<feature type="compositionally biased region" description="Low complexity" evidence="1">
    <location>
        <begin position="80"/>
        <end position="97"/>
    </location>
</feature>